<keyword evidence="1" id="KW-0150">Chloroplast</keyword>
<geneLocation type="chloroplast" evidence="1"/>
<keyword evidence="1" id="KW-0934">Plastid</keyword>
<dbReference type="GO" id="GO:0004519">
    <property type="term" value="F:endonuclease activity"/>
    <property type="evidence" value="ECO:0007669"/>
    <property type="project" value="UniProtKB-KW"/>
</dbReference>
<keyword evidence="1" id="KW-0255">Endonuclease</keyword>
<sequence>MLNIYELFIKYLIELEAATPEPKKKLMEKHHIVPKHAGGSPTGQVVFCSPENHTLAHFYRYLVYGEQGDWVCYQMRKNQKTTLRERSLLAVEKQKKLQINFWSSKWQSRQGKKGGKIGGIKDTSKQFAARQKVGLTFGSQGGLKNQSNFMKKALSRQTVWLYKWESFSFFLVIKPQPSFSKLIDILQVNTPNKTVKILKSSFYKVFDGQRRQMYGWQLWFIFL</sequence>
<accession>A0A1B2RZ81</accession>
<reference evidence="1" key="1">
    <citation type="journal article" date="2016" name="Genome Biol. Evol.">
        <title>Mitochondrion-to-Chloroplast DNA Transfers and Intragenomic Proliferation of Chloroplast Group II Introns in Gloeotilopsis Green Algae (Ulotrichales, Ulvophyceae).</title>
        <authorList>
            <person name="Turmel M."/>
            <person name="Otis C."/>
            <person name="Lemieux C."/>
        </authorList>
    </citation>
    <scope>NUCLEOTIDE SEQUENCE</scope>
</reference>
<dbReference type="EMBL" id="KX306824">
    <property type="protein sequence ID" value="AOC61646.1"/>
    <property type="molecule type" value="Genomic_DNA"/>
</dbReference>
<keyword evidence="1" id="KW-0378">Hydrolase</keyword>
<name>A0A1B2RZ81_9CHLO</name>
<keyword evidence="1" id="KW-0540">Nuclease</keyword>
<gene>
    <name evidence="1" type="primary">orf223</name>
</gene>
<evidence type="ECO:0000313" key="1">
    <source>
        <dbReference type="EMBL" id="AOC61646.1"/>
    </source>
</evidence>
<protein>
    <submittedName>
        <fullName evidence="1">Putative H-N-H homing endonuclease</fullName>
    </submittedName>
</protein>
<organism evidence="1">
    <name type="scientific">Gloeotilopsis planctonica</name>
    <dbReference type="NCBI Taxonomy" id="34157"/>
    <lineage>
        <taxon>Eukaryota</taxon>
        <taxon>Viridiplantae</taxon>
        <taxon>Chlorophyta</taxon>
        <taxon>core chlorophytes</taxon>
        <taxon>Ulvophyceae</taxon>
        <taxon>OUU clade</taxon>
        <taxon>Ulotrichales</taxon>
        <taxon>Ulotrichaceae</taxon>
        <taxon>Gloeotilopsis</taxon>
    </lineage>
</organism>
<dbReference type="AlphaFoldDB" id="A0A1B2RZ81"/>
<proteinExistence type="predicted"/>